<evidence type="ECO:0000313" key="6">
    <source>
        <dbReference type="Proteomes" id="UP000187209"/>
    </source>
</evidence>
<dbReference type="PANTHER" id="PTHR47979">
    <property type="entry name" value="DRAB11-RELATED"/>
    <property type="match status" value="1"/>
</dbReference>
<dbReference type="OrthoDB" id="9989112at2759"/>
<dbReference type="GO" id="GO:0003924">
    <property type="term" value="F:GTPase activity"/>
    <property type="evidence" value="ECO:0007669"/>
    <property type="project" value="InterPro"/>
</dbReference>
<dbReference type="FunFam" id="3.40.50.300:FF:000586">
    <property type="entry name" value="Rab family GTPase"/>
    <property type="match status" value="1"/>
</dbReference>
<dbReference type="Gene3D" id="3.40.50.300">
    <property type="entry name" value="P-loop containing nucleotide triphosphate hydrolases"/>
    <property type="match status" value="1"/>
</dbReference>
<comment type="similarity">
    <text evidence="2">Belongs to the small GTPase superfamily. Rab family.</text>
</comment>
<comment type="subcellular location">
    <subcellularLocation>
        <location evidence="1">Endomembrane system</location>
    </subcellularLocation>
</comment>
<reference evidence="5 6" key="1">
    <citation type="submission" date="2016-11" db="EMBL/GenBank/DDBJ databases">
        <title>The macronuclear genome of Stentor coeruleus: a giant cell with tiny introns.</title>
        <authorList>
            <person name="Slabodnick M."/>
            <person name="Ruby J.G."/>
            <person name="Reiff S.B."/>
            <person name="Swart E.C."/>
            <person name="Gosai S."/>
            <person name="Prabakaran S."/>
            <person name="Witkowska E."/>
            <person name="Larue G.E."/>
            <person name="Fisher S."/>
            <person name="Freeman R.M."/>
            <person name="Gunawardena J."/>
            <person name="Chu W."/>
            <person name="Stover N.A."/>
            <person name="Gregory B.D."/>
            <person name="Nowacki M."/>
            <person name="Derisi J."/>
            <person name="Roy S.W."/>
            <person name="Marshall W.F."/>
            <person name="Sood P."/>
        </authorList>
    </citation>
    <scope>NUCLEOTIDE SEQUENCE [LARGE SCALE GENOMIC DNA]</scope>
    <source>
        <strain evidence="5">WM001</strain>
    </source>
</reference>
<organism evidence="5 6">
    <name type="scientific">Stentor coeruleus</name>
    <dbReference type="NCBI Taxonomy" id="5963"/>
    <lineage>
        <taxon>Eukaryota</taxon>
        <taxon>Sar</taxon>
        <taxon>Alveolata</taxon>
        <taxon>Ciliophora</taxon>
        <taxon>Postciliodesmatophora</taxon>
        <taxon>Heterotrichea</taxon>
        <taxon>Heterotrichida</taxon>
        <taxon>Stentoridae</taxon>
        <taxon>Stentor</taxon>
    </lineage>
</organism>
<dbReference type="Pfam" id="PF00071">
    <property type="entry name" value="Ras"/>
    <property type="match status" value="1"/>
</dbReference>
<sequence>MSAYSYLFKYIIIGDSAVGKSCLLLQFTDRRFKNDHDLTIGVEFGARTININDKTIKLQMWDTAGQESFRSITRSYYRGAVAALLVYDITNRDSFVSLSRWISEAKAHGNKDITLILVGNKNDIEDQRVVSTEEAQSFAEQNNLLFIETSAKTGNNVDAAYINTAKAILGKIENAEYDLSNEHCGIKIGNASFKESLQRKSMADKAECKC</sequence>
<dbReference type="SMART" id="SM00176">
    <property type="entry name" value="RAN"/>
    <property type="match status" value="1"/>
</dbReference>
<dbReference type="PROSITE" id="PS51420">
    <property type="entry name" value="RHO"/>
    <property type="match status" value="1"/>
</dbReference>
<dbReference type="GO" id="GO:0005525">
    <property type="term" value="F:GTP binding"/>
    <property type="evidence" value="ECO:0007669"/>
    <property type="project" value="InterPro"/>
</dbReference>
<comment type="caution">
    <text evidence="5">The sequence shown here is derived from an EMBL/GenBank/DDBJ whole genome shotgun (WGS) entry which is preliminary data.</text>
</comment>
<evidence type="ECO:0000256" key="4">
    <source>
        <dbReference type="ARBA" id="ARBA00023136"/>
    </source>
</evidence>
<dbReference type="InterPro" id="IPR050209">
    <property type="entry name" value="Rab_GTPases_membrane_traffic"/>
</dbReference>
<dbReference type="SUPFAM" id="SSF52540">
    <property type="entry name" value="P-loop containing nucleoside triphosphate hydrolases"/>
    <property type="match status" value="1"/>
</dbReference>
<keyword evidence="6" id="KW-1185">Reference proteome</keyword>
<proteinExistence type="inferred from homology"/>
<dbReference type="Proteomes" id="UP000187209">
    <property type="component" value="Unassembled WGS sequence"/>
</dbReference>
<dbReference type="InterPro" id="IPR027417">
    <property type="entry name" value="P-loop_NTPase"/>
</dbReference>
<evidence type="ECO:0000256" key="1">
    <source>
        <dbReference type="ARBA" id="ARBA00004308"/>
    </source>
</evidence>
<keyword evidence="3" id="KW-0547">Nucleotide-binding</keyword>
<evidence type="ECO:0000313" key="5">
    <source>
        <dbReference type="EMBL" id="OMJ73310.1"/>
    </source>
</evidence>
<dbReference type="SMART" id="SM00174">
    <property type="entry name" value="RHO"/>
    <property type="match status" value="1"/>
</dbReference>
<dbReference type="EMBL" id="MPUH01000831">
    <property type="protein sequence ID" value="OMJ73310.1"/>
    <property type="molecule type" value="Genomic_DNA"/>
</dbReference>
<protein>
    <submittedName>
        <fullName evidence="5">Uncharacterized protein</fullName>
    </submittedName>
</protein>
<dbReference type="AlphaFoldDB" id="A0A1R2B9P3"/>
<accession>A0A1R2B9P3</accession>
<evidence type="ECO:0000256" key="2">
    <source>
        <dbReference type="ARBA" id="ARBA00006270"/>
    </source>
</evidence>
<dbReference type="PROSITE" id="PS51419">
    <property type="entry name" value="RAB"/>
    <property type="match status" value="1"/>
</dbReference>
<keyword evidence="4" id="KW-0472">Membrane</keyword>
<dbReference type="PROSITE" id="PS51421">
    <property type="entry name" value="RAS"/>
    <property type="match status" value="1"/>
</dbReference>
<gene>
    <name evidence="5" type="ORF">SteCoe_28024</name>
</gene>
<name>A0A1R2B9P3_9CILI</name>
<evidence type="ECO:0000256" key="3">
    <source>
        <dbReference type="ARBA" id="ARBA00022741"/>
    </source>
</evidence>
<dbReference type="PRINTS" id="PR00449">
    <property type="entry name" value="RASTRNSFRMNG"/>
</dbReference>
<dbReference type="SMART" id="SM00173">
    <property type="entry name" value="RAS"/>
    <property type="match status" value="1"/>
</dbReference>
<dbReference type="InterPro" id="IPR001806">
    <property type="entry name" value="Small_GTPase"/>
</dbReference>
<dbReference type="NCBIfam" id="TIGR00231">
    <property type="entry name" value="small_GTP"/>
    <property type="match status" value="1"/>
</dbReference>
<dbReference type="InterPro" id="IPR005225">
    <property type="entry name" value="Small_GTP-bd"/>
</dbReference>
<dbReference type="GO" id="GO:0012505">
    <property type="term" value="C:endomembrane system"/>
    <property type="evidence" value="ECO:0007669"/>
    <property type="project" value="UniProtKB-SubCell"/>
</dbReference>
<dbReference type="SMART" id="SM00175">
    <property type="entry name" value="RAB"/>
    <property type="match status" value="1"/>
</dbReference>